<evidence type="ECO:0000256" key="2">
    <source>
        <dbReference type="SAM" id="MobiDB-lite"/>
    </source>
</evidence>
<feature type="compositionally biased region" description="Basic and acidic residues" evidence="2">
    <location>
        <begin position="443"/>
        <end position="453"/>
    </location>
</feature>
<evidence type="ECO:0000313" key="4">
    <source>
        <dbReference type="Proteomes" id="UP001189429"/>
    </source>
</evidence>
<evidence type="ECO:0000256" key="1">
    <source>
        <dbReference type="SAM" id="Coils"/>
    </source>
</evidence>
<feature type="region of interest" description="Disordered" evidence="2">
    <location>
        <begin position="251"/>
        <end position="511"/>
    </location>
</feature>
<sequence length="511" mass="52534">MHEQKTERAAQAAAGARAAGAASSTAAELARWREVVSCADDLCREDSAAVLRALLRGERAVAEHRRAEHACARRWAAWAQEAQLLAERGRESRAEVRRLRGRCEEVGAAAGARRAGLWAELEAGVVGGDADGGGVEAEDPDGDCDEARRAARRVRERLEELLAAAVEAQAQIGAHEDEAARLAMKARQAEARLALSEAASREAEAGDAGGGDARGGGRAADVERIVDLEVENELLQWQLLGLEERARRAAAPPARQGLPARARAGQPALAPAAPSPAPTAAGPAAAEDAGQRNPAQPGSQQLEHAVPAPRAVGTQPPAPPTEAAAVPLADQDAGQRNPAQLGSQQLEHAVPAPRAVGTQPPAPPSEAAAVPLADQDVETASFSDGVLAAPPPPESEGGADPPLESSVQAAGEEGQGGAPESGPSAPEVQQRPGGSLSLQERLALPRDARRQLAREASAAAAEQAASSQPARARSRGPRPRHEATGSLGIFDQALGAGGTAAWGGNRWFEDG</sequence>
<feature type="compositionally biased region" description="Low complexity" evidence="2">
    <location>
        <begin position="395"/>
        <end position="412"/>
    </location>
</feature>
<feature type="compositionally biased region" description="Polar residues" evidence="2">
    <location>
        <begin position="293"/>
        <end position="302"/>
    </location>
</feature>
<feature type="non-terminal residue" evidence="3">
    <location>
        <position position="511"/>
    </location>
</feature>
<feature type="compositionally biased region" description="Gly residues" evidence="2">
    <location>
        <begin position="207"/>
        <end position="217"/>
    </location>
</feature>
<reference evidence="3" key="1">
    <citation type="submission" date="2023-10" db="EMBL/GenBank/DDBJ databases">
        <authorList>
            <person name="Chen Y."/>
            <person name="Shah S."/>
            <person name="Dougan E. K."/>
            <person name="Thang M."/>
            <person name="Chan C."/>
        </authorList>
    </citation>
    <scope>NUCLEOTIDE SEQUENCE [LARGE SCALE GENOMIC DNA]</scope>
</reference>
<feature type="region of interest" description="Disordered" evidence="2">
    <location>
        <begin position="197"/>
        <end position="217"/>
    </location>
</feature>
<feature type="compositionally biased region" description="Low complexity" evidence="2">
    <location>
        <begin position="251"/>
        <end position="286"/>
    </location>
</feature>
<gene>
    <name evidence="3" type="ORF">PCOR1329_LOCUS26862</name>
</gene>
<feature type="region of interest" description="Disordered" evidence="2">
    <location>
        <begin position="1"/>
        <end position="20"/>
    </location>
</feature>
<accession>A0ABN9S839</accession>
<name>A0ABN9S839_9DINO</name>
<protein>
    <submittedName>
        <fullName evidence="3">Uncharacterized protein</fullName>
    </submittedName>
</protein>
<keyword evidence="4" id="KW-1185">Reference proteome</keyword>
<feature type="compositionally biased region" description="Polar residues" evidence="2">
    <location>
        <begin position="337"/>
        <end position="346"/>
    </location>
</feature>
<feature type="coiled-coil region" evidence="1">
    <location>
        <begin position="144"/>
        <end position="192"/>
    </location>
</feature>
<dbReference type="Proteomes" id="UP001189429">
    <property type="component" value="Unassembled WGS sequence"/>
</dbReference>
<comment type="caution">
    <text evidence="3">The sequence shown here is derived from an EMBL/GenBank/DDBJ whole genome shotgun (WGS) entry which is preliminary data.</text>
</comment>
<feature type="compositionally biased region" description="Low complexity" evidence="2">
    <location>
        <begin position="9"/>
        <end position="20"/>
    </location>
</feature>
<feature type="compositionally biased region" description="Low complexity" evidence="2">
    <location>
        <begin position="454"/>
        <end position="471"/>
    </location>
</feature>
<evidence type="ECO:0000313" key="3">
    <source>
        <dbReference type="EMBL" id="CAK0827282.1"/>
    </source>
</evidence>
<dbReference type="EMBL" id="CAUYUJ010009624">
    <property type="protein sequence ID" value="CAK0827282.1"/>
    <property type="molecule type" value="Genomic_DNA"/>
</dbReference>
<keyword evidence="1" id="KW-0175">Coiled coil</keyword>
<organism evidence="3 4">
    <name type="scientific">Prorocentrum cordatum</name>
    <dbReference type="NCBI Taxonomy" id="2364126"/>
    <lineage>
        <taxon>Eukaryota</taxon>
        <taxon>Sar</taxon>
        <taxon>Alveolata</taxon>
        <taxon>Dinophyceae</taxon>
        <taxon>Prorocentrales</taxon>
        <taxon>Prorocentraceae</taxon>
        <taxon>Prorocentrum</taxon>
    </lineage>
</organism>
<proteinExistence type="predicted"/>